<dbReference type="AlphaFoldDB" id="A0ABD2NNY4"/>
<dbReference type="PROSITE" id="PS51257">
    <property type="entry name" value="PROKAR_LIPOPROTEIN"/>
    <property type="match status" value="1"/>
</dbReference>
<name>A0ABD2NNY4_9CUCU</name>
<organism evidence="1 2">
    <name type="scientific">Cryptolaemus montrouzieri</name>
    <dbReference type="NCBI Taxonomy" id="559131"/>
    <lineage>
        <taxon>Eukaryota</taxon>
        <taxon>Metazoa</taxon>
        <taxon>Ecdysozoa</taxon>
        <taxon>Arthropoda</taxon>
        <taxon>Hexapoda</taxon>
        <taxon>Insecta</taxon>
        <taxon>Pterygota</taxon>
        <taxon>Neoptera</taxon>
        <taxon>Endopterygota</taxon>
        <taxon>Coleoptera</taxon>
        <taxon>Polyphaga</taxon>
        <taxon>Cucujiformia</taxon>
        <taxon>Coccinelloidea</taxon>
        <taxon>Coccinellidae</taxon>
        <taxon>Scymninae</taxon>
        <taxon>Scymnini</taxon>
        <taxon>Cryptolaemus</taxon>
    </lineage>
</organism>
<comment type="caution">
    <text evidence="1">The sequence shown here is derived from an EMBL/GenBank/DDBJ whole genome shotgun (WGS) entry which is preliminary data.</text>
</comment>
<sequence>MPSKTFLPPIQHVQSKKSSGISQYMTTVSCLLNFRRNREATEEVSYNLYKSIRGRDEGLQDCQKFGKRHLRRVSRSQQCTKISKELERQKKLKFSKMTKARTTFQWCARSFVDLNT</sequence>
<dbReference type="Proteomes" id="UP001516400">
    <property type="component" value="Unassembled WGS sequence"/>
</dbReference>
<evidence type="ECO:0000313" key="2">
    <source>
        <dbReference type="Proteomes" id="UP001516400"/>
    </source>
</evidence>
<accession>A0ABD2NNY4</accession>
<protein>
    <submittedName>
        <fullName evidence="1">Uncharacterized protein</fullName>
    </submittedName>
</protein>
<keyword evidence="2" id="KW-1185">Reference proteome</keyword>
<reference evidence="1 2" key="1">
    <citation type="journal article" date="2021" name="BMC Biol.">
        <title>Horizontally acquired antibacterial genes associated with adaptive radiation of ladybird beetles.</title>
        <authorList>
            <person name="Li H.S."/>
            <person name="Tang X.F."/>
            <person name="Huang Y.H."/>
            <person name="Xu Z.Y."/>
            <person name="Chen M.L."/>
            <person name="Du X.Y."/>
            <person name="Qiu B.Y."/>
            <person name="Chen P.T."/>
            <person name="Zhang W."/>
            <person name="Slipinski A."/>
            <person name="Escalona H.E."/>
            <person name="Waterhouse R.M."/>
            <person name="Zwick A."/>
            <person name="Pang H."/>
        </authorList>
    </citation>
    <scope>NUCLEOTIDE SEQUENCE [LARGE SCALE GENOMIC DNA]</scope>
    <source>
        <strain evidence="1">SYSU2018</strain>
    </source>
</reference>
<dbReference type="EMBL" id="JABFTP020000124">
    <property type="protein sequence ID" value="KAL3280187.1"/>
    <property type="molecule type" value="Genomic_DNA"/>
</dbReference>
<gene>
    <name evidence="1" type="ORF">HHI36_017687</name>
</gene>
<evidence type="ECO:0000313" key="1">
    <source>
        <dbReference type="EMBL" id="KAL3280187.1"/>
    </source>
</evidence>
<proteinExistence type="predicted"/>